<dbReference type="InterPro" id="IPR033900">
    <property type="entry name" value="Gram_neg_porin_domain"/>
</dbReference>
<comment type="subcellular location">
    <subcellularLocation>
        <location evidence="1">Cell outer membrane</location>
        <topology evidence="1">Multi-pass membrane protein</topology>
    </subcellularLocation>
</comment>
<comment type="subunit">
    <text evidence="2">Homotrimer.</text>
</comment>
<evidence type="ECO:0000256" key="10">
    <source>
        <dbReference type="ARBA" id="ARBA00023237"/>
    </source>
</evidence>
<accession>A0A849P4Q9</accession>
<dbReference type="Gene3D" id="2.40.160.10">
    <property type="entry name" value="Porin"/>
    <property type="match status" value="1"/>
</dbReference>
<evidence type="ECO:0000256" key="1">
    <source>
        <dbReference type="ARBA" id="ARBA00004571"/>
    </source>
</evidence>
<proteinExistence type="predicted"/>
<gene>
    <name evidence="13" type="ORF">HKX39_03980</name>
</gene>
<keyword evidence="4" id="KW-1134">Transmembrane beta strand</keyword>
<evidence type="ECO:0000259" key="12">
    <source>
        <dbReference type="Pfam" id="PF13609"/>
    </source>
</evidence>
<dbReference type="RefSeq" id="WP_171680022.1">
    <property type="nucleotide sequence ID" value="NZ_JABGBN010000002.1"/>
</dbReference>
<evidence type="ECO:0000256" key="4">
    <source>
        <dbReference type="ARBA" id="ARBA00022452"/>
    </source>
</evidence>
<evidence type="ECO:0000256" key="3">
    <source>
        <dbReference type="ARBA" id="ARBA00022448"/>
    </source>
</evidence>
<reference evidence="13 14" key="1">
    <citation type="submission" date="2020-05" db="EMBL/GenBank/DDBJ databases">
        <authorList>
            <person name="Niu N."/>
        </authorList>
    </citation>
    <scope>NUCLEOTIDE SEQUENCE [LARGE SCALE GENOMIC DNA]</scope>
    <source>
        <strain evidence="13 14">3340-03</strain>
    </source>
</reference>
<keyword evidence="3" id="KW-0813">Transport</keyword>
<dbReference type="InterPro" id="IPR050298">
    <property type="entry name" value="Gram-neg_bact_OMP"/>
</dbReference>
<feature type="chain" id="PRO_5032934922" evidence="11">
    <location>
        <begin position="21"/>
        <end position="397"/>
    </location>
</feature>
<feature type="signal peptide" evidence="11">
    <location>
        <begin position="1"/>
        <end position="20"/>
    </location>
</feature>
<keyword evidence="14" id="KW-1185">Reference proteome</keyword>
<feature type="domain" description="Porin" evidence="12">
    <location>
        <begin position="11"/>
        <end position="361"/>
    </location>
</feature>
<evidence type="ECO:0000256" key="8">
    <source>
        <dbReference type="ARBA" id="ARBA00023114"/>
    </source>
</evidence>
<keyword evidence="5" id="KW-0812">Transmembrane</keyword>
<protein>
    <submittedName>
        <fullName evidence="13">Porin</fullName>
    </submittedName>
</protein>
<evidence type="ECO:0000313" key="14">
    <source>
        <dbReference type="Proteomes" id="UP000537862"/>
    </source>
</evidence>
<organism evidence="13 14">
    <name type="scientific">Pelistega suis</name>
    <dbReference type="NCBI Taxonomy" id="1631957"/>
    <lineage>
        <taxon>Bacteria</taxon>
        <taxon>Pseudomonadati</taxon>
        <taxon>Pseudomonadota</taxon>
        <taxon>Betaproteobacteria</taxon>
        <taxon>Burkholderiales</taxon>
        <taxon>Alcaligenaceae</taxon>
        <taxon>Pelistega</taxon>
    </lineage>
</organism>
<dbReference type="GO" id="GO:0009279">
    <property type="term" value="C:cell outer membrane"/>
    <property type="evidence" value="ECO:0007669"/>
    <property type="project" value="UniProtKB-SubCell"/>
</dbReference>
<name>A0A849P4Q9_9BURK</name>
<dbReference type="CDD" id="cd00342">
    <property type="entry name" value="gram_neg_porins"/>
    <property type="match status" value="1"/>
</dbReference>
<dbReference type="Proteomes" id="UP000537862">
    <property type="component" value="Unassembled WGS sequence"/>
</dbReference>
<evidence type="ECO:0000256" key="11">
    <source>
        <dbReference type="SAM" id="SignalP"/>
    </source>
</evidence>
<dbReference type="AlphaFoldDB" id="A0A849P4Q9"/>
<dbReference type="PANTHER" id="PTHR34501:SF9">
    <property type="entry name" value="MAJOR OUTER MEMBRANE PROTEIN P.IA"/>
    <property type="match status" value="1"/>
</dbReference>
<keyword evidence="9" id="KW-0472">Membrane</keyword>
<keyword evidence="7" id="KW-0406">Ion transport</keyword>
<evidence type="ECO:0000313" key="13">
    <source>
        <dbReference type="EMBL" id="NOL51334.1"/>
    </source>
</evidence>
<dbReference type="GO" id="GO:0046930">
    <property type="term" value="C:pore complex"/>
    <property type="evidence" value="ECO:0007669"/>
    <property type="project" value="UniProtKB-KW"/>
</dbReference>
<keyword evidence="10" id="KW-0998">Cell outer membrane</keyword>
<dbReference type="InterPro" id="IPR002299">
    <property type="entry name" value="Porin_Neis"/>
</dbReference>
<dbReference type="Pfam" id="PF13609">
    <property type="entry name" value="Porin_4"/>
    <property type="match status" value="1"/>
</dbReference>
<evidence type="ECO:0000256" key="6">
    <source>
        <dbReference type="ARBA" id="ARBA00022729"/>
    </source>
</evidence>
<evidence type="ECO:0000256" key="2">
    <source>
        <dbReference type="ARBA" id="ARBA00011233"/>
    </source>
</evidence>
<dbReference type="GO" id="GO:0006811">
    <property type="term" value="P:monoatomic ion transport"/>
    <property type="evidence" value="ECO:0007669"/>
    <property type="project" value="UniProtKB-KW"/>
</dbReference>
<dbReference type="PRINTS" id="PR00184">
    <property type="entry name" value="NEISSPPORIN"/>
</dbReference>
<evidence type="ECO:0000256" key="5">
    <source>
        <dbReference type="ARBA" id="ARBA00022692"/>
    </source>
</evidence>
<dbReference type="SUPFAM" id="SSF56935">
    <property type="entry name" value="Porins"/>
    <property type="match status" value="1"/>
</dbReference>
<sequence>MKKMALICATMATLPTVVLADSSVTLYGVVDGGYAYRDQVVKFSGSGGASQGRIETTSLGFRHGLRNGNRWGLRGKEDLGNGTSAIFAIESGFNLGTGESLQGGRLFGRQSFVGLSGDSWGSLTLGRQYNISDVFVQLLDPFGHNGWQSSTHAAFNLSHSYRYDNMLKYVSPALSGFRFAIGGFYQESKTTRYDVNNTETLTHNRDKGFIMGMGYRKDGFTIGMTMDTVNQTVKNTINAVNRHTRTQQWNVGMSYDFKVITLYMLYGLQRDGTFFGMGLADYLVNPQGKRHLSSALNSKGFRQHSWMVGLSVPVSAASNIVFSYQGNAIKNPKANQYENARIRTDVYSLGYIHNLSKRTNMSLIASYGLSALNMNDVLNQKRRLKAMDVQLGLQHRF</sequence>
<evidence type="ECO:0000256" key="7">
    <source>
        <dbReference type="ARBA" id="ARBA00023065"/>
    </source>
</evidence>
<dbReference type="InterPro" id="IPR023614">
    <property type="entry name" value="Porin_dom_sf"/>
</dbReference>
<comment type="caution">
    <text evidence="13">The sequence shown here is derived from an EMBL/GenBank/DDBJ whole genome shotgun (WGS) entry which is preliminary data.</text>
</comment>
<dbReference type="EMBL" id="JABGBN010000002">
    <property type="protein sequence ID" value="NOL51334.1"/>
    <property type="molecule type" value="Genomic_DNA"/>
</dbReference>
<keyword evidence="6 11" id="KW-0732">Signal</keyword>
<dbReference type="GO" id="GO:0015288">
    <property type="term" value="F:porin activity"/>
    <property type="evidence" value="ECO:0007669"/>
    <property type="project" value="UniProtKB-KW"/>
</dbReference>
<keyword evidence="8" id="KW-0626">Porin</keyword>
<evidence type="ECO:0000256" key="9">
    <source>
        <dbReference type="ARBA" id="ARBA00023136"/>
    </source>
</evidence>
<dbReference type="PANTHER" id="PTHR34501">
    <property type="entry name" value="PROTEIN YDDL-RELATED"/>
    <property type="match status" value="1"/>
</dbReference>